<dbReference type="CDD" id="cd02023">
    <property type="entry name" value="UMPK"/>
    <property type="match status" value="1"/>
</dbReference>
<comment type="similarity">
    <text evidence="4">Belongs to the uridine kinase family.</text>
</comment>
<evidence type="ECO:0000256" key="1">
    <source>
        <dbReference type="ARBA" id="ARBA00004496"/>
    </source>
</evidence>
<dbReference type="FunFam" id="3.40.50.300:FF:001802">
    <property type="entry name" value="Uridine-cytidine kinase 1"/>
    <property type="match status" value="1"/>
</dbReference>
<evidence type="ECO:0000256" key="15">
    <source>
        <dbReference type="ARBA" id="ARBA00048909"/>
    </source>
</evidence>
<evidence type="ECO:0000256" key="6">
    <source>
        <dbReference type="ARBA" id="ARBA00021478"/>
    </source>
</evidence>
<keyword evidence="8 17" id="KW-0808">Transferase</keyword>
<dbReference type="SUPFAM" id="SSF52540">
    <property type="entry name" value="P-loop containing nucleoside triphosphate hydrolases"/>
    <property type="match status" value="1"/>
</dbReference>
<dbReference type="UniPathway" id="UPA00574">
    <property type="reaction ID" value="UER00637"/>
</dbReference>
<dbReference type="EMBL" id="VSSQ01000025">
    <property type="protein sequence ID" value="MPL64466.1"/>
    <property type="molecule type" value="Genomic_DNA"/>
</dbReference>
<keyword evidence="10 17" id="KW-0418">Kinase</keyword>
<proteinExistence type="inferred from homology"/>
<keyword evidence="11" id="KW-0067">ATP-binding</keyword>
<gene>
    <name evidence="17" type="primary">udk_2</name>
    <name evidence="17" type="ORF">SDC9_10121</name>
</gene>
<name>A0A644TC10_9ZZZZ</name>
<comment type="subcellular location">
    <subcellularLocation>
        <location evidence="1">Cytoplasm</location>
    </subcellularLocation>
</comment>
<protein>
    <recommendedName>
        <fullName evidence="6">Uridine kinase</fullName>
        <ecNumber evidence="5">2.7.1.48</ecNumber>
    </recommendedName>
    <alternativeName>
        <fullName evidence="12">Cytidine monophosphokinase</fullName>
    </alternativeName>
    <alternativeName>
        <fullName evidence="13">Uridine monophosphokinase</fullName>
    </alternativeName>
</protein>
<evidence type="ECO:0000256" key="11">
    <source>
        <dbReference type="ARBA" id="ARBA00022840"/>
    </source>
</evidence>
<evidence type="ECO:0000256" key="3">
    <source>
        <dbReference type="ARBA" id="ARBA00004784"/>
    </source>
</evidence>
<evidence type="ECO:0000256" key="7">
    <source>
        <dbReference type="ARBA" id="ARBA00022490"/>
    </source>
</evidence>
<dbReference type="GO" id="GO:0004849">
    <property type="term" value="F:uridine kinase activity"/>
    <property type="evidence" value="ECO:0007669"/>
    <property type="project" value="UniProtKB-EC"/>
</dbReference>
<dbReference type="PRINTS" id="PR00988">
    <property type="entry name" value="URIDINKINASE"/>
</dbReference>
<dbReference type="UniPathway" id="UPA00579">
    <property type="reaction ID" value="UER00640"/>
</dbReference>
<dbReference type="Gene3D" id="3.40.50.300">
    <property type="entry name" value="P-loop containing nucleotide triphosphate hydrolases"/>
    <property type="match status" value="1"/>
</dbReference>
<keyword evidence="9" id="KW-0547">Nucleotide-binding</keyword>
<sequence>MNPMALNKVIGICGGSGSGKTTIVRKISELVSDFVFIPQDSYYKSAEFISNANITAFNFDHPDAFDNPLIIEQLSALKRGERIEMPTYDFVHHRRTEETVKVSPKKVVIFEGIMVFTNKDVRDLIDLKIFVDTPDDIRFIRRLIRDIKERGRTVDSVVEQYLNVVRPGHYQFIEPTKAYADIIIPEGGANERALDVLVSFINSVINT</sequence>
<evidence type="ECO:0000256" key="13">
    <source>
        <dbReference type="ARBA" id="ARBA00031452"/>
    </source>
</evidence>
<dbReference type="PANTHER" id="PTHR10285">
    <property type="entry name" value="URIDINE KINASE"/>
    <property type="match status" value="1"/>
</dbReference>
<dbReference type="AlphaFoldDB" id="A0A644TC10"/>
<dbReference type="GO" id="GO:0005737">
    <property type="term" value="C:cytoplasm"/>
    <property type="evidence" value="ECO:0007669"/>
    <property type="project" value="UniProtKB-SubCell"/>
</dbReference>
<dbReference type="GO" id="GO:0044206">
    <property type="term" value="P:UMP salvage"/>
    <property type="evidence" value="ECO:0007669"/>
    <property type="project" value="UniProtKB-UniPathway"/>
</dbReference>
<dbReference type="GO" id="GO:0044211">
    <property type="term" value="P:CTP salvage"/>
    <property type="evidence" value="ECO:0007669"/>
    <property type="project" value="UniProtKB-UniPathway"/>
</dbReference>
<reference evidence="17" key="1">
    <citation type="submission" date="2019-08" db="EMBL/GenBank/DDBJ databases">
        <authorList>
            <person name="Kucharzyk K."/>
            <person name="Murdoch R.W."/>
            <person name="Higgins S."/>
            <person name="Loffler F."/>
        </authorList>
    </citation>
    <scope>NUCLEOTIDE SEQUENCE</scope>
</reference>
<feature type="domain" description="Phosphoribulokinase/uridine kinase" evidence="16">
    <location>
        <begin position="9"/>
        <end position="190"/>
    </location>
</feature>
<evidence type="ECO:0000256" key="8">
    <source>
        <dbReference type="ARBA" id="ARBA00022679"/>
    </source>
</evidence>
<comment type="caution">
    <text evidence="17">The sequence shown here is derived from an EMBL/GenBank/DDBJ whole genome shotgun (WGS) entry which is preliminary data.</text>
</comment>
<accession>A0A644TC10</accession>
<dbReference type="InterPro" id="IPR000764">
    <property type="entry name" value="Uridine_kinase-like"/>
</dbReference>
<dbReference type="InterPro" id="IPR027417">
    <property type="entry name" value="P-loop_NTPase"/>
</dbReference>
<dbReference type="HAMAP" id="MF_00551">
    <property type="entry name" value="Uridine_kinase"/>
    <property type="match status" value="1"/>
</dbReference>
<comment type="catalytic activity">
    <reaction evidence="14">
        <text>cytidine + ATP = CMP + ADP + H(+)</text>
        <dbReference type="Rhea" id="RHEA:24674"/>
        <dbReference type="ChEBI" id="CHEBI:15378"/>
        <dbReference type="ChEBI" id="CHEBI:17562"/>
        <dbReference type="ChEBI" id="CHEBI:30616"/>
        <dbReference type="ChEBI" id="CHEBI:60377"/>
        <dbReference type="ChEBI" id="CHEBI:456216"/>
        <dbReference type="EC" id="2.7.1.48"/>
    </reaction>
</comment>
<evidence type="ECO:0000256" key="10">
    <source>
        <dbReference type="ARBA" id="ARBA00022777"/>
    </source>
</evidence>
<evidence type="ECO:0000259" key="16">
    <source>
        <dbReference type="Pfam" id="PF00485"/>
    </source>
</evidence>
<dbReference type="GO" id="GO:0005524">
    <property type="term" value="F:ATP binding"/>
    <property type="evidence" value="ECO:0007669"/>
    <property type="project" value="UniProtKB-KW"/>
</dbReference>
<evidence type="ECO:0000313" key="17">
    <source>
        <dbReference type="EMBL" id="MPL64466.1"/>
    </source>
</evidence>
<dbReference type="EC" id="2.7.1.48" evidence="5"/>
<comment type="pathway">
    <text evidence="2">Pyrimidine metabolism; UMP biosynthesis via salvage pathway; UMP from uridine: step 1/1.</text>
</comment>
<organism evidence="17">
    <name type="scientific">bioreactor metagenome</name>
    <dbReference type="NCBI Taxonomy" id="1076179"/>
    <lineage>
        <taxon>unclassified sequences</taxon>
        <taxon>metagenomes</taxon>
        <taxon>ecological metagenomes</taxon>
    </lineage>
</organism>
<evidence type="ECO:0000256" key="4">
    <source>
        <dbReference type="ARBA" id="ARBA00005408"/>
    </source>
</evidence>
<dbReference type="GO" id="GO:0043771">
    <property type="term" value="F:cytidine kinase activity"/>
    <property type="evidence" value="ECO:0007669"/>
    <property type="project" value="RHEA"/>
</dbReference>
<evidence type="ECO:0000256" key="14">
    <source>
        <dbReference type="ARBA" id="ARBA00047436"/>
    </source>
</evidence>
<dbReference type="NCBIfam" id="NF004018">
    <property type="entry name" value="PRK05480.1"/>
    <property type="match status" value="1"/>
</dbReference>
<evidence type="ECO:0000256" key="12">
    <source>
        <dbReference type="ARBA" id="ARBA00030641"/>
    </source>
</evidence>
<evidence type="ECO:0000256" key="9">
    <source>
        <dbReference type="ARBA" id="ARBA00022741"/>
    </source>
</evidence>
<dbReference type="Pfam" id="PF00485">
    <property type="entry name" value="PRK"/>
    <property type="match status" value="1"/>
</dbReference>
<dbReference type="InterPro" id="IPR026008">
    <property type="entry name" value="Uridine_kinase"/>
</dbReference>
<dbReference type="NCBIfam" id="TIGR00235">
    <property type="entry name" value="udk"/>
    <property type="match status" value="1"/>
</dbReference>
<comment type="pathway">
    <text evidence="3">Pyrimidine metabolism; CTP biosynthesis via salvage pathway; CTP from cytidine: step 1/3.</text>
</comment>
<evidence type="ECO:0000256" key="2">
    <source>
        <dbReference type="ARBA" id="ARBA00004690"/>
    </source>
</evidence>
<comment type="catalytic activity">
    <reaction evidence="15">
        <text>uridine + ATP = UMP + ADP + H(+)</text>
        <dbReference type="Rhea" id="RHEA:16825"/>
        <dbReference type="ChEBI" id="CHEBI:15378"/>
        <dbReference type="ChEBI" id="CHEBI:16704"/>
        <dbReference type="ChEBI" id="CHEBI:30616"/>
        <dbReference type="ChEBI" id="CHEBI:57865"/>
        <dbReference type="ChEBI" id="CHEBI:456216"/>
        <dbReference type="EC" id="2.7.1.48"/>
    </reaction>
</comment>
<evidence type="ECO:0000256" key="5">
    <source>
        <dbReference type="ARBA" id="ARBA00012137"/>
    </source>
</evidence>
<dbReference type="InterPro" id="IPR006083">
    <property type="entry name" value="PRK/URK"/>
</dbReference>
<keyword evidence="7" id="KW-0963">Cytoplasm</keyword>